<sequence>MIMIKKNIDLVGFLEEKQKIDPNRFSDKGYFQLEKLLRLKNENELISFLNSETPFIKSFSESDLQRFENYIKRCFTEEILEYYNKSLSEKEVQIQYFNSRYNDFKELNKSILSSKGYPYFEIIINELSFIKKNINDKYLNKSIEFVQKPVSAEIKETVFGKNYEFIENLYTNLKAKNFISESCLLEKFLQHFYLDQVPQNQIILIGNNQSDLGLLIDSLREFFKEDYRSSSFYNEFWANRFLFLTNGDSKKPKSKNKDSISKMVSEVKNGNRNPTKSNAISEIVENLKSIPL</sequence>
<name>A0A246G7T5_9FLAO</name>
<dbReference type="Proteomes" id="UP000198034">
    <property type="component" value="Unassembled WGS sequence"/>
</dbReference>
<evidence type="ECO:0000313" key="2">
    <source>
        <dbReference type="Proteomes" id="UP000198034"/>
    </source>
</evidence>
<dbReference type="EMBL" id="MTCY01000061">
    <property type="protein sequence ID" value="OWP74649.1"/>
    <property type="molecule type" value="Genomic_DNA"/>
</dbReference>
<organism evidence="1 2">
    <name type="scientific">Flavobacterium columnare</name>
    <dbReference type="NCBI Taxonomy" id="996"/>
    <lineage>
        <taxon>Bacteria</taxon>
        <taxon>Pseudomonadati</taxon>
        <taxon>Bacteroidota</taxon>
        <taxon>Flavobacteriia</taxon>
        <taxon>Flavobacteriales</taxon>
        <taxon>Flavobacteriaceae</taxon>
        <taxon>Flavobacterium</taxon>
    </lineage>
</organism>
<proteinExistence type="predicted"/>
<accession>A0A246G7T5</accession>
<reference evidence="1 2" key="1">
    <citation type="journal article" date="2017" name="Infect. Genet. Evol.">
        <title>Comparative genome analysis of fish pathogen Flavobacterium columnare reveals extensive sequence diversity within the species.</title>
        <authorList>
            <person name="Kayansamruaj P."/>
            <person name="Dong H.T."/>
            <person name="Hirono I."/>
            <person name="Kondo H."/>
            <person name="Senapin S."/>
            <person name="Rodkhum C."/>
        </authorList>
    </citation>
    <scope>NUCLEOTIDE SEQUENCE [LARGE SCALE GENOMIC DNA]</scope>
    <source>
        <strain evidence="1 2">1214</strain>
    </source>
</reference>
<protein>
    <submittedName>
        <fullName evidence="1">Uncharacterized protein</fullName>
    </submittedName>
</protein>
<comment type="caution">
    <text evidence="1">The sequence shown here is derived from an EMBL/GenBank/DDBJ whole genome shotgun (WGS) entry which is preliminary data.</text>
</comment>
<evidence type="ECO:0000313" key="1">
    <source>
        <dbReference type="EMBL" id="OWP74649.1"/>
    </source>
</evidence>
<dbReference type="AlphaFoldDB" id="A0A246G7T5"/>
<gene>
    <name evidence="1" type="ORF">BWK62_13675</name>
</gene>